<reference evidence="2" key="1">
    <citation type="submission" date="2022-11" db="UniProtKB">
        <authorList>
            <consortium name="WormBaseParasite"/>
        </authorList>
    </citation>
    <scope>IDENTIFICATION</scope>
</reference>
<evidence type="ECO:0000313" key="2">
    <source>
        <dbReference type="WBParaSite" id="jg15623"/>
    </source>
</evidence>
<accession>A0A915D421</accession>
<dbReference type="WBParaSite" id="jg15623">
    <property type="protein sequence ID" value="jg15623"/>
    <property type="gene ID" value="jg15623"/>
</dbReference>
<dbReference type="AlphaFoldDB" id="A0A915D421"/>
<organism evidence="1 2">
    <name type="scientific">Ditylenchus dipsaci</name>
    <dbReference type="NCBI Taxonomy" id="166011"/>
    <lineage>
        <taxon>Eukaryota</taxon>
        <taxon>Metazoa</taxon>
        <taxon>Ecdysozoa</taxon>
        <taxon>Nematoda</taxon>
        <taxon>Chromadorea</taxon>
        <taxon>Rhabditida</taxon>
        <taxon>Tylenchina</taxon>
        <taxon>Tylenchomorpha</taxon>
        <taxon>Sphaerularioidea</taxon>
        <taxon>Anguinidae</taxon>
        <taxon>Anguininae</taxon>
        <taxon>Ditylenchus</taxon>
    </lineage>
</organism>
<protein>
    <submittedName>
        <fullName evidence="2">Uncharacterized protein</fullName>
    </submittedName>
</protein>
<proteinExistence type="predicted"/>
<dbReference type="Proteomes" id="UP000887574">
    <property type="component" value="Unplaced"/>
</dbReference>
<name>A0A915D421_9BILA</name>
<sequence length="75" mass="7989">MSLQGRFGTSFASVVTTVGSLLNQANSAIETVKFIATGATPETLDQKEWAAELEVYSSNASMIYSSSLTMKCCLT</sequence>
<evidence type="ECO:0000313" key="1">
    <source>
        <dbReference type="Proteomes" id="UP000887574"/>
    </source>
</evidence>
<keyword evidence="1" id="KW-1185">Reference proteome</keyword>